<dbReference type="InterPro" id="IPR011604">
    <property type="entry name" value="PDDEXK-like_dom_sf"/>
</dbReference>
<dbReference type="Gene3D" id="3.90.320.10">
    <property type="match status" value="1"/>
</dbReference>
<dbReference type="InterPro" id="IPR019080">
    <property type="entry name" value="YqaJ_viral_recombinase"/>
</dbReference>
<dbReference type="GeneID" id="301841476"/>
<reference evidence="3 4" key="1">
    <citation type="journal article" date="2023" name="Nat. Microbiol.">
        <title>A compendium of viruses from methanogenic archaea reveals their diversity and adaptations to the gut environment.</title>
        <authorList>
            <person name="Medvedeva S."/>
            <person name="Borrel G."/>
            <person name="Krupovic M."/>
            <person name="Gribaldo S."/>
        </authorList>
    </citation>
    <scope>NUCLEOTIDE SEQUENCE [LARGE SCALE GENOMIC DNA]</scope>
</reference>
<keyword evidence="3" id="KW-0540">Nuclease</keyword>
<keyword evidence="3" id="KW-0378">Hydrolase</keyword>
<dbReference type="Proteomes" id="UP001302000">
    <property type="component" value="Segment"/>
</dbReference>
<dbReference type="SUPFAM" id="SSF52980">
    <property type="entry name" value="Restriction endonuclease-like"/>
    <property type="match status" value="1"/>
</dbReference>
<keyword evidence="4" id="KW-1185">Reference proteome</keyword>
<dbReference type="GO" id="GO:0004527">
    <property type="term" value="F:exonuclease activity"/>
    <property type="evidence" value="ECO:0007669"/>
    <property type="project" value="UniProtKB-KW"/>
</dbReference>
<name>A0AA86Y9X7_9CAUD</name>
<dbReference type="Pfam" id="PF09588">
    <property type="entry name" value="YqaJ"/>
    <property type="match status" value="1"/>
</dbReference>
<evidence type="ECO:0000313" key="3">
    <source>
        <dbReference type="EMBL" id="DBA35606.1"/>
    </source>
</evidence>
<evidence type="ECO:0000313" key="4">
    <source>
        <dbReference type="Proteomes" id="UP001302000"/>
    </source>
</evidence>
<sequence length="357" mass="39653">MARRYSAPKCAYTVENGVIRTDGSVHNKVTGTAMAAVLGLSPWSTPFQAACSMLGLGREDLDGKPAIETGKALEPVIIDYLGRTYPEQGLFLPAEKVFEKREGDHDSWESDFEDDVFAGHVDGIVMRKAEDGSSDEYILEIKTSGNVGAWTGKEHAGVPEYYYWQVALYNEFLTQKDKAFVGLGLVDRNAYANPQCWVPSTQTSALFEMPIDREQVAEGMERVRAWYAEYVLGNVTPPYDPSNDGDRELYEHLAGLVESIDETRARLEELADIDRKLAVAELEHADLTAAKESLQAQLKDWMGYHKVSSLAGEGCTASLSVSERKTLDKGLLKEAGIDVDKYMKVTSVSTFRLKRRD</sequence>
<keyword evidence="1" id="KW-0175">Coiled coil</keyword>
<evidence type="ECO:0000256" key="1">
    <source>
        <dbReference type="SAM" id="Coils"/>
    </source>
</evidence>
<dbReference type="InterPro" id="IPR011335">
    <property type="entry name" value="Restrct_endonuc-II-like"/>
</dbReference>
<dbReference type="EMBL" id="BK063680">
    <property type="protein sequence ID" value="DBA35606.1"/>
    <property type="molecule type" value="Genomic_DNA"/>
</dbReference>
<organism evidence="3 4">
    <name type="scientific">Caudoviricetes sp. vir335</name>
    <dbReference type="NCBI Taxonomy" id="3068357"/>
    <lineage>
        <taxon>Viruses</taxon>
        <taxon>Duplodnaviria</taxon>
        <taxon>Heunggongvirae</taxon>
        <taxon>Uroviricota</taxon>
        <taxon>Caudoviricetes</taxon>
    </lineage>
</organism>
<proteinExistence type="predicted"/>
<dbReference type="RefSeq" id="YP_013605510.1">
    <property type="nucleotide sequence ID" value="NC_134205.1"/>
</dbReference>
<gene>
    <name evidence="3" type="ORF">vir335_00050</name>
</gene>
<accession>A0AA86Y9X7</accession>
<evidence type="ECO:0000259" key="2">
    <source>
        <dbReference type="Pfam" id="PF09588"/>
    </source>
</evidence>
<feature type="domain" description="YqaJ viral recombinase" evidence="2">
    <location>
        <begin position="28"/>
        <end position="169"/>
    </location>
</feature>
<keyword evidence="3" id="KW-0269">Exonuclease</keyword>
<feature type="coiled-coil region" evidence="1">
    <location>
        <begin position="253"/>
        <end position="297"/>
    </location>
</feature>
<protein>
    <submittedName>
        <fullName evidence="3">RecE-like recombination exonuclease</fullName>
    </submittedName>
</protein>